<evidence type="ECO:0000256" key="1">
    <source>
        <dbReference type="ARBA" id="ARBA00004651"/>
    </source>
</evidence>
<evidence type="ECO:0000259" key="12">
    <source>
        <dbReference type="PROSITE" id="PS50893"/>
    </source>
</evidence>
<dbReference type="PANTHER" id="PTHR30183:SF3">
    <property type="entry name" value="MOLYBDENUM TRANSPORT SYSTEM PERMEASE PROTEIN MODB"/>
    <property type="match status" value="1"/>
</dbReference>
<dbReference type="STRING" id="1121357.SAMN05661109_01005"/>
<evidence type="ECO:0000259" key="14">
    <source>
        <dbReference type="PROSITE" id="PS51866"/>
    </source>
</evidence>
<dbReference type="GO" id="GO:0016887">
    <property type="term" value="F:ATP hydrolysis activity"/>
    <property type="evidence" value="ECO:0007669"/>
    <property type="project" value="InterPro"/>
</dbReference>
<dbReference type="PROSITE" id="PS50928">
    <property type="entry name" value="ABC_TM1"/>
    <property type="match status" value="1"/>
</dbReference>
<feature type="transmembrane region" description="Helical" evidence="11">
    <location>
        <begin position="64"/>
        <end position="89"/>
    </location>
</feature>
<dbReference type="PROSITE" id="PS51866">
    <property type="entry name" value="MOP"/>
    <property type="match status" value="1"/>
</dbReference>
<dbReference type="GO" id="GO:0005524">
    <property type="term" value="F:ATP binding"/>
    <property type="evidence" value="ECO:0007669"/>
    <property type="project" value="UniProtKB-KW"/>
</dbReference>
<reference evidence="16" key="1">
    <citation type="submission" date="2016-10" db="EMBL/GenBank/DDBJ databases">
        <authorList>
            <person name="Varghese N."/>
            <person name="Submissions S."/>
        </authorList>
    </citation>
    <scope>NUCLEOTIDE SEQUENCE [LARGE SCALE GENOMIC DNA]</scope>
    <source>
        <strain evidence="16">DSM 20524</strain>
    </source>
</reference>
<evidence type="ECO:0000313" key="15">
    <source>
        <dbReference type="EMBL" id="SER78458.1"/>
    </source>
</evidence>
<keyword evidence="3" id="KW-1003">Cell membrane</keyword>
<feature type="transmembrane region" description="Helical" evidence="11">
    <location>
        <begin position="143"/>
        <end position="166"/>
    </location>
</feature>
<dbReference type="Pfam" id="PF00528">
    <property type="entry name" value="BPD_transp_1"/>
    <property type="match status" value="1"/>
</dbReference>
<feature type="transmembrane region" description="Helical" evidence="11">
    <location>
        <begin position="21"/>
        <end position="44"/>
    </location>
</feature>
<evidence type="ECO:0000256" key="5">
    <source>
        <dbReference type="ARBA" id="ARBA00022692"/>
    </source>
</evidence>
<dbReference type="InterPro" id="IPR027417">
    <property type="entry name" value="P-loop_NTPase"/>
</dbReference>
<dbReference type="Gene3D" id="1.10.3720.10">
    <property type="entry name" value="MetI-like"/>
    <property type="match status" value="1"/>
</dbReference>
<dbReference type="EMBL" id="FOGQ01000003">
    <property type="protein sequence ID" value="SER78458.1"/>
    <property type="molecule type" value="Genomic_DNA"/>
</dbReference>
<dbReference type="InterPro" id="IPR004606">
    <property type="entry name" value="Mop_domain"/>
</dbReference>
<dbReference type="SUPFAM" id="SSF52540">
    <property type="entry name" value="P-loop containing nucleoside triphosphate hydrolases"/>
    <property type="match status" value="1"/>
</dbReference>
<keyword evidence="2 11" id="KW-0813">Transport</keyword>
<keyword evidence="8 11" id="KW-1133">Transmembrane helix</keyword>
<sequence length="657" mass="67881">MPTKQAIPKQAIPSRLAPPTPWVAAGLGAVALAWIVGPVLALGVRVPWGRIGEVATAPETRDMLMITLAAAIQATLVTVLLGLPLAVWMQNLRRGRHLVRLLVLLPLAMPPVVAGLALTALIGRRGVLAPILDAVGYHFAFEFAGVVASHVFVALPFVVVTLDAALRQIDPEIPASAVGVGLSPSRVLHQITLPTIAPALATAAGLAFARSLGEFGTTLTFAGSMPGVTRTMSLGIYLLRETDQGAAYAMSALLIVLALVSLLLGQLPAWFQRTPPPAARTIGQVDVERLRALTRPASNGTSVTIDHTVIPAGRITAIVGANGSGKTTLVSMIAGRLTGATVALGDTIVDQPGMRPVPAHKRGVVLLTQRPGLPRTITVAGAITMVTGDGSKTRALLDAAGLGELQDVPVPALSGGQAAQVALVRALAAKPEVLIADEPLAAVDAVSARGWRQVLRATADDRTTLMITHNPLDIAGLSEHMIVMDEGKIISSQSTAAELAVPSSNFVAGLVGLNRLTGTMSTISNAMITLNANGTTIAGVVSEEVLESRTLTEGMPAVATIAPAATTVRLPRPAPCADDPTESARNVWSGTVEAIDNAPGGTHVTLTVNIGAGTITVPVTRQSALELDIEPGMELECVTKALNVSVHPQRGGPHMRS</sequence>
<evidence type="ECO:0000256" key="10">
    <source>
        <dbReference type="PROSITE-ProRule" id="PRU01213"/>
    </source>
</evidence>
<evidence type="ECO:0000256" key="3">
    <source>
        <dbReference type="ARBA" id="ARBA00022475"/>
    </source>
</evidence>
<organism evidence="15 16">
    <name type="scientific">Corynebacterium cystitidis DSM 20524</name>
    <dbReference type="NCBI Taxonomy" id="1121357"/>
    <lineage>
        <taxon>Bacteria</taxon>
        <taxon>Bacillati</taxon>
        <taxon>Actinomycetota</taxon>
        <taxon>Actinomycetes</taxon>
        <taxon>Mycobacteriales</taxon>
        <taxon>Corynebacteriaceae</taxon>
        <taxon>Corynebacterium</taxon>
    </lineage>
</organism>
<feature type="domain" description="Mop" evidence="14">
    <location>
        <begin position="581"/>
        <end position="648"/>
    </location>
</feature>
<dbReference type="Pfam" id="PF00005">
    <property type="entry name" value="ABC_tran"/>
    <property type="match status" value="1"/>
</dbReference>
<evidence type="ECO:0000256" key="8">
    <source>
        <dbReference type="ARBA" id="ARBA00022989"/>
    </source>
</evidence>
<keyword evidence="9 11" id="KW-0472">Membrane</keyword>
<comment type="similarity">
    <text evidence="11">Belongs to the binding-protein-dependent transport system permease family.</text>
</comment>
<dbReference type="CDD" id="cd06261">
    <property type="entry name" value="TM_PBP2"/>
    <property type="match status" value="1"/>
</dbReference>
<gene>
    <name evidence="15" type="ORF">SAMN05661109_01005</name>
</gene>
<dbReference type="GO" id="GO:0015689">
    <property type="term" value="P:molybdate ion transport"/>
    <property type="evidence" value="ECO:0007669"/>
    <property type="project" value="InterPro"/>
</dbReference>
<evidence type="ECO:0000256" key="7">
    <source>
        <dbReference type="ARBA" id="ARBA00022840"/>
    </source>
</evidence>
<dbReference type="InterPro" id="IPR008995">
    <property type="entry name" value="Mo/tungstate-bd_C_term_dom"/>
</dbReference>
<evidence type="ECO:0000256" key="4">
    <source>
        <dbReference type="ARBA" id="ARBA00022505"/>
    </source>
</evidence>
<keyword evidence="6" id="KW-0547">Nucleotide-binding</keyword>
<comment type="subcellular location">
    <subcellularLocation>
        <location evidence="1 11">Cell membrane</location>
        <topology evidence="1 11">Multi-pass membrane protein</topology>
    </subcellularLocation>
</comment>
<feature type="transmembrane region" description="Helical" evidence="11">
    <location>
        <begin position="101"/>
        <end position="123"/>
    </location>
</feature>
<dbReference type="Gene3D" id="3.40.50.300">
    <property type="entry name" value="P-loop containing nucleotide triphosphate hydrolases"/>
    <property type="match status" value="1"/>
</dbReference>
<dbReference type="SUPFAM" id="SSF161098">
    <property type="entry name" value="MetI-like"/>
    <property type="match status" value="1"/>
</dbReference>
<evidence type="ECO:0000256" key="9">
    <source>
        <dbReference type="ARBA" id="ARBA00023136"/>
    </source>
</evidence>
<dbReference type="RefSeq" id="WP_231910205.1">
    <property type="nucleotide sequence ID" value="NZ_CP047199.1"/>
</dbReference>
<keyword evidence="4 10" id="KW-0500">Molybdenum</keyword>
<evidence type="ECO:0000256" key="6">
    <source>
        <dbReference type="ARBA" id="ARBA00022741"/>
    </source>
</evidence>
<keyword evidence="5 11" id="KW-0812">Transmembrane</keyword>
<dbReference type="GO" id="GO:0055085">
    <property type="term" value="P:transmembrane transport"/>
    <property type="evidence" value="ECO:0007669"/>
    <property type="project" value="InterPro"/>
</dbReference>
<evidence type="ECO:0000313" key="16">
    <source>
        <dbReference type="Proteomes" id="UP000198929"/>
    </source>
</evidence>
<dbReference type="PANTHER" id="PTHR30183">
    <property type="entry name" value="MOLYBDENUM TRANSPORT SYSTEM PERMEASE PROTEIN MODB"/>
    <property type="match status" value="1"/>
</dbReference>
<name>A0A1H9S0J7_9CORY</name>
<feature type="domain" description="ABC transmembrane type-1" evidence="13">
    <location>
        <begin position="64"/>
        <end position="265"/>
    </location>
</feature>
<evidence type="ECO:0000259" key="13">
    <source>
        <dbReference type="PROSITE" id="PS50928"/>
    </source>
</evidence>
<feature type="transmembrane region" description="Helical" evidence="11">
    <location>
        <begin position="246"/>
        <end position="271"/>
    </location>
</feature>
<dbReference type="Gene3D" id="2.40.50.100">
    <property type="match status" value="1"/>
</dbReference>
<dbReference type="Pfam" id="PF03459">
    <property type="entry name" value="TOBE"/>
    <property type="match status" value="1"/>
</dbReference>
<dbReference type="GO" id="GO:0005886">
    <property type="term" value="C:plasma membrane"/>
    <property type="evidence" value="ECO:0007669"/>
    <property type="project" value="UniProtKB-SubCell"/>
</dbReference>
<dbReference type="Proteomes" id="UP000198929">
    <property type="component" value="Unassembled WGS sequence"/>
</dbReference>
<dbReference type="InterPro" id="IPR003439">
    <property type="entry name" value="ABC_transporter-like_ATP-bd"/>
</dbReference>
<dbReference type="SMART" id="SM00382">
    <property type="entry name" value="AAA"/>
    <property type="match status" value="1"/>
</dbReference>
<keyword evidence="7" id="KW-0067">ATP-binding</keyword>
<dbReference type="InterPro" id="IPR005116">
    <property type="entry name" value="Transp-assoc_OB_typ1"/>
</dbReference>
<dbReference type="InterPro" id="IPR035906">
    <property type="entry name" value="MetI-like_sf"/>
</dbReference>
<evidence type="ECO:0000256" key="11">
    <source>
        <dbReference type="RuleBase" id="RU363032"/>
    </source>
</evidence>
<dbReference type="InterPro" id="IPR000515">
    <property type="entry name" value="MetI-like"/>
</dbReference>
<evidence type="ECO:0000256" key="2">
    <source>
        <dbReference type="ARBA" id="ARBA00022448"/>
    </source>
</evidence>
<proteinExistence type="inferred from homology"/>
<accession>A0A1H9S0J7</accession>
<protein>
    <submittedName>
        <fullName evidence="15">Molybdate transport system permease protein</fullName>
    </submittedName>
</protein>
<dbReference type="SUPFAM" id="SSF50331">
    <property type="entry name" value="MOP-like"/>
    <property type="match status" value="1"/>
</dbReference>
<dbReference type="PROSITE" id="PS50893">
    <property type="entry name" value="ABC_TRANSPORTER_2"/>
    <property type="match status" value="1"/>
</dbReference>
<keyword evidence="16" id="KW-1185">Reference proteome</keyword>
<dbReference type="InterPro" id="IPR003593">
    <property type="entry name" value="AAA+_ATPase"/>
</dbReference>
<dbReference type="AlphaFoldDB" id="A0A1H9S0J7"/>
<feature type="domain" description="ABC transporter" evidence="12">
    <location>
        <begin position="288"/>
        <end position="511"/>
    </location>
</feature>